<reference evidence="1" key="1">
    <citation type="journal article" date="2015" name="Genome Announc.">
        <title>Draft Genome Sequence of Anaerolineae Strain TC1, a Novel Isolate from a Methanogenic Wastewater Treatment System.</title>
        <authorList>
            <person name="Matsuura N."/>
            <person name="Tourlousse D.M."/>
            <person name="Sun L."/>
            <person name="Toyonaga M."/>
            <person name="Kuroda K."/>
            <person name="Ohashi A."/>
            <person name="Cruz R."/>
            <person name="Yamaguchi T."/>
            <person name="Sekiguchi Y."/>
        </authorList>
    </citation>
    <scope>NUCLEOTIDE SEQUENCE [LARGE SCALE GENOMIC DNA]</scope>
    <source>
        <strain evidence="1">TC1</strain>
    </source>
</reference>
<sequence length="55" mass="6598">MTGFIPVIRILEKFFKQKQEPVVLFMREVHKQHNNYSILYLKFLVSLYNVDIGVI</sequence>
<proteinExistence type="predicted"/>
<dbReference type="Proteomes" id="UP000053370">
    <property type="component" value="Unassembled WGS sequence"/>
</dbReference>
<evidence type="ECO:0000313" key="1">
    <source>
        <dbReference type="EMBL" id="GAP41638.1"/>
    </source>
</evidence>
<dbReference type="STRING" id="1678840.ATC1_131630"/>
<dbReference type="EMBL" id="DF968181">
    <property type="protein sequence ID" value="GAP41638.1"/>
    <property type="molecule type" value="Genomic_DNA"/>
</dbReference>
<gene>
    <name evidence="1" type="ORF">ATC1_131630</name>
</gene>
<dbReference type="AlphaFoldDB" id="A0A0S7BXD7"/>
<name>A0A0S7BXD7_9CHLR</name>
<protein>
    <submittedName>
        <fullName evidence="1">Uncharacterized protein</fullName>
    </submittedName>
</protein>
<evidence type="ECO:0000313" key="2">
    <source>
        <dbReference type="Proteomes" id="UP000053370"/>
    </source>
</evidence>
<organism evidence="1">
    <name type="scientific">Flexilinea flocculi</name>
    <dbReference type="NCBI Taxonomy" id="1678840"/>
    <lineage>
        <taxon>Bacteria</taxon>
        <taxon>Bacillati</taxon>
        <taxon>Chloroflexota</taxon>
        <taxon>Anaerolineae</taxon>
        <taxon>Anaerolineales</taxon>
        <taxon>Anaerolineaceae</taxon>
        <taxon>Flexilinea</taxon>
    </lineage>
</organism>
<keyword evidence="2" id="KW-1185">Reference proteome</keyword>
<accession>A0A0S7BXD7</accession>